<comment type="subcellular location">
    <subcellularLocation>
        <location evidence="1">Cell membrane</location>
        <topology evidence="1">Multi-pass membrane protein</topology>
    </subcellularLocation>
</comment>
<feature type="transmembrane region" description="Helical" evidence="2">
    <location>
        <begin position="249"/>
        <end position="267"/>
    </location>
</feature>
<proteinExistence type="predicted"/>
<dbReference type="SUPFAM" id="SSF103473">
    <property type="entry name" value="MFS general substrate transporter"/>
    <property type="match status" value="1"/>
</dbReference>
<keyword evidence="2" id="KW-1133">Transmembrane helix</keyword>
<keyword evidence="4" id="KW-1185">Reference proteome</keyword>
<feature type="transmembrane region" description="Helical" evidence="2">
    <location>
        <begin position="52"/>
        <end position="71"/>
    </location>
</feature>
<evidence type="ECO:0000313" key="3">
    <source>
        <dbReference type="EMBL" id="MBP1925508.1"/>
    </source>
</evidence>
<dbReference type="InterPro" id="IPR011701">
    <property type="entry name" value="MFS"/>
</dbReference>
<keyword evidence="2" id="KW-0472">Membrane</keyword>
<evidence type="ECO:0000256" key="2">
    <source>
        <dbReference type="SAM" id="Phobius"/>
    </source>
</evidence>
<sequence>MRKILKMKTEMLMFFILIAVVSLGNGFSDSLYSNYFKEVYHITAVQRGFIEFPRELPGMLCMVVVSLLGFLGNIRVALIAQILSFVGLTILGFFTPSFSVMLVFLFINSMGMHLFMPLRDSIGMSLADPNKVGLRMGQIFSVGSAFSMIAALIVFFGFKTGFFTFNTSIKVVFLFGSGCFLCAIIMASMMLKRVKPLKERRGKVKFIFRKQYRYYYTVTILKGVQKQIAFVYGTWVIVELLGKKADTLALLYIIVGFISMFFLNKLGKMMDKFGIKNMMYADAISFVVVYVIYGFFVWGITSGKLPKEGFTVWMIYLLFVLDRLSMQIGMVNSIYVRSITLDKNEVTSILSTGISLDHVFSIIAGVAGGFVWAKLGSQWVFFIAAALSLGNVYVAYRVQPEKEKEEVEKRLHELAC</sequence>
<feature type="transmembrane region" description="Helical" evidence="2">
    <location>
        <begin position="139"/>
        <end position="158"/>
    </location>
</feature>
<name>A0ABS4GCT1_9FIRM</name>
<reference evidence="3 4" key="1">
    <citation type="submission" date="2021-03" db="EMBL/GenBank/DDBJ databases">
        <title>Genomic Encyclopedia of Type Strains, Phase IV (KMG-IV): sequencing the most valuable type-strain genomes for metagenomic binning, comparative biology and taxonomic classification.</title>
        <authorList>
            <person name="Goeker M."/>
        </authorList>
    </citation>
    <scope>NUCLEOTIDE SEQUENCE [LARGE SCALE GENOMIC DNA]</scope>
    <source>
        <strain evidence="3 4">DSM 24004</strain>
    </source>
</reference>
<accession>A0ABS4GCT1</accession>
<comment type="caution">
    <text evidence="3">The sequence shown here is derived from an EMBL/GenBank/DDBJ whole genome shotgun (WGS) entry which is preliminary data.</text>
</comment>
<feature type="transmembrane region" description="Helical" evidence="2">
    <location>
        <begin position="348"/>
        <end position="373"/>
    </location>
</feature>
<dbReference type="InterPro" id="IPR036259">
    <property type="entry name" value="MFS_trans_sf"/>
</dbReference>
<dbReference type="Pfam" id="PF07690">
    <property type="entry name" value="MFS_1"/>
    <property type="match status" value="1"/>
</dbReference>
<dbReference type="Gene3D" id="1.20.1250.20">
    <property type="entry name" value="MFS general substrate transporter like domains"/>
    <property type="match status" value="2"/>
</dbReference>
<dbReference type="EMBL" id="JAGGKS010000003">
    <property type="protein sequence ID" value="MBP1925508.1"/>
    <property type="molecule type" value="Genomic_DNA"/>
</dbReference>
<feature type="transmembrane region" description="Helical" evidence="2">
    <location>
        <begin position="279"/>
        <end position="301"/>
    </location>
</feature>
<protein>
    <submittedName>
        <fullName evidence="3">MFS family arabinose efflux permease</fullName>
    </submittedName>
</protein>
<feature type="transmembrane region" description="Helical" evidence="2">
    <location>
        <begin position="313"/>
        <end position="336"/>
    </location>
</feature>
<gene>
    <name evidence="3" type="ORF">J2Z76_001367</name>
</gene>
<dbReference type="Proteomes" id="UP001519342">
    <property type="component" value="Unassembled WGS sequence"/>
</dbReference>
<dbReference type="RefSeq" id="WP_209511238.1">
    <property type="nucleotide sequence ID" value="NZ_JAGGKS010000003.1"/>
</dbReference>
<evidence type="ECO:0000313" key="4">
    <source>
        <dbReference type="Proteomes" id="UP001519342"/>
    </source>
</evidence>
<organism evidence="3 4">
    <name type="scientific">Sedimentibacter acidaminivorans</name>
    <dbReference type="NCBI Taxonomy" id="913099"/>
    <lineage>
        <taxon>Bacteria</taxon>
        <taxon>Bacillati</taxon>
        <taxon>Bacillota</taxon>
        <taxon>Tissierellia</taxon>
        <taxon>Sedimentibacter</taxon>
    </lineage>
</organism>
<keyword evidence="2" id="KW-0812">Transmembrane</keyword>
<evidence type="ECO:0000256" key="1">
    <source>
        <dbReference type="ARBA" id="ARBA00004651"/>
    </source>
</evidence>
<feature type="transmembrane region" description="Helical" evidence="2">
    <location>
        <begin position="170"/>
        <end position="191"/>
    </location>
</feature>
<feature type="transmembrane region" description="Helical" evidence="2">
    <location>
        <begin position="379"/>
        <end position="396"/>
    </location>
</feature>